<protein>
    <submittedName>
        <fullName evidence="1">Uncharacterized protein</fullName>
    </submittedName>
</protein>
<dbReference type="Proteomes" id="UP001196248">
    <property type="component" value="Unassembled WGS sequence"/>
</dbReference>
<evidence type="ECO:0000313" key="2">
    <source>
        <dbReference type="Proteomes" id="UP001196248"/>
    </source>
</evidence>
<accession>A0ABS6IVG1</accession>
<reference evidence="1 2" key="1">
    <citation type="submission" date="2021-06" db="EMBL/GenBank/DDBJ databases">
        <title>Limosilactobacillus angelus sp. nov., isolated from the human vagina.</title>
        <authorList>
            <person name="Chen Y.-S."/>
        </authorList>
    </citation>
    <scope>NUCLEOTIDE SEQUENCE [LARGE SCALE GENOMIC DNA]</scope>
    <source>
        <strain evidence="1 2">P5L02</strain>
    </source>
</reference>
<sequence>MNFLKKELFQQSGVLPSKLDDEDFFELLKVQKAKSREERPLSPTEAHARLRNM</sequence>
<evidence type="ECO:0000313" key="1">
    <source>
        <dbReference type="EMBL" id="MBU9695498.1"/>
    </source>
</evidence>
<dbReference type="EMBL" id="JAHPJJ010000013">
    <property type="protein sequence ID" value="MBU9695498.1"/>
    <property type="molecule type" value="Genomic_DNA"/>
</dbReference>
<name>A0ABS6IVG1_9LACO</name>
<proteinExistence type="predicted"/>
<comment type="caution">
    <text evidence="1">The sequence shown here is derived from an EMBL/GenBank/DDBJ whole genome shotgun (WGS) entry which is preliminary data.</text>
</comment>
<organism evidence="1 2">
    <name type="scientific">Limosilactobacillus portuensis</name>
    <dbReference type="NCBI Taxonomy" id="2742601"/>
    <lineage>
        <taxon>Bacteria</taxon>
        <taxon>Bacillati</taxon>
        <taxon>Bacillota</taxon>
        <taxon>Bacilli</taxon>
        <taxon>Lactobacillales</taxon>
        <taxon>Lactobacillaceae</taxon>
        <taxon>Limosilactobacillus</taxon>
    </lineage>
</organism>
<dbReference type="RefSeq" id="WP_216972310.1">
    <property type="nucleotide sequence ID" value="NZ_JAHPJJ010000013.1"/>
</dbReference>
<gene>
    <name evidence="1" type="ORF">KSL82_06260</name>
</gene>
<keyword evidence="2" id="KW-1185">Reference proteome</keyword>